<proteinExistence type="predicted"/>
<feature type="domain" description="O-methyltransferase C-terminal" evidence="5">
    <location>
        <begin position="60"/>
        <end position="272"/>
    </location>
</feature>
<dbReference type="InterPro" id="IPR001077">
    <property type="entry name" value="COMT_C"/>
</dbReference>
<evidence type="ECO:0000259" key="5">
    <source>
        <dbReference type="Pfam" id="PF00891"/>
    </source>
</evidence>
<name>A0A4U0UC96_9PEZI</name>
<dbReference type="AlphaFoldDB" id="A0A4U0UC96"/>
<comment type="caution">
    <text evidence="6">The sequence shown here is derived from an EMBL/GenBank/DDBJ whole genome shotgun (WGS) entry which is preliminary data.</text>
</comment>
<dbReference type="GO" id="GO:0008171">
    <property type="term" value="F:O-methyltransferase activity"/>
    <property type="evidence" value="ECO:0007669"/>
    <property type="project" value="InterPro"/>
</dbReference>
<dbReference type="InterPro" id="IPR016461">
    <property type="entry name" value="COMT-like"/>
</dbReference>
<evidence type="ECO:0000313" key="6">
    <source>
        <dbReference type="EMBL" id="TKA33111.1"/>
    </source>
</evidence>
<dbReference type="OrthoDB" id="1606438at2759"/>
<protein>
    <recommendedName>
        <fullName evidence="5">O-methyltransferase C-terminal domain-containing protein</fullName>
    </recommendedName>
</protein>
<evidence type="ECO:0000313" key="7">
    <source>
        <dbReference type="Proteomes" id="UP000308549"/>
    </source>
</evidence>
<dbReference type="PIRSF" id="PIRSF005739">
    <property type="entry name" value="O-mtase"/>
    <property type="match status" value="1"/>
</dbReference>
<accession>A0A4U0UC96</accession>
<evidence type="ECO:0000256" key="4">
    <source>
        <dbReference type="PIRSR" id="PIRSR005739-1"/>
    </source>
</evidence>
<keyword evidence="1" id="KW-0489">Methyltransferase</keyword>
<dbReference type="Pfam" id="PF00891">
    <property type="entry name" value="Methyltransf_2"/>
    <property type="match status" value="1"/>
</dbReference>
<dbReference type="SUPFAM" id="SSF53335">
    <property type="entry name" value="S-adenosyl-L-methionine-dependent methyltransferases"/>
    <property type="match status" value="1"/>
</dbReference>
<reference evidence="6 7" key="1">
    <citation type="submission" date="2017-03" db="EMBL/GenBank/DDBJ databases">
        <title>Genomes of endolithic fungi from Antarctica.</title>
        <authorList>
            <person name="Coleine C."/>
            <person name="Masonjones S."/>
            <person name="Stajich J.E."/>
        </authorList>
    </citation>
    <scope>NUCLEOTIDE SEQUENCE [LARGE SCALE GENOMIC DNA]</scope>
    <source>
        <strain evidence="6 7">CCFEE 6315</strain>
    </source>
</reference>
<gene>
    <name evidence="6" type="ORF">B0A50_00664</name>
</gene>
<evidence type="ECO:0000256" key="3">
    <source>
        <dbReference type="ARBA" id="ARBA00022691"/>
    </source>
</evidence>
<evidence type="ECO:0000256" key="2">
    <source>
        <dbReference type="ARBA" id="ARBA00022679"/>
    </source>
</evidence>
<dbReference type="InterPro" id="IPR029063">
    <property type="entry name" value="SAM-dependent_MTases_sf"/>
</dbReference>
<dbReference type="Proteomes" id="UP000308549">
    <property type="component" value="Unassembled WGS sequence"/>
</dbReference>
<feature type="active site" description="Proton acceptor" evidence="4">
    <location>
        <position position="199"/>
    </location>
</feature>
<keyword evidence="2" id="KW-0808">Transferase</keyword>
<keyword evidence="7" id="KW-1185">Reference proteome</keyword>
<dbReference type="GO" id="GO:0032259">
    <property type="term" value="P:methylation"/>
    <property type="evidence" value="ECO:0007669"/>
    <property type="project" value="UniProtKB-KW"/>
</dbReference>
<evidence type="ECO:0000256" key="1">
    <source>
        <dbReference type="ARBA" id="ARBA00022603"/>
    </source>
</evidence>
<keyword evidence="3" id="KW-0949">S-adenosyl-L-methionine</keyword>
<dbReference type="EMBL" id="NAJL01000003">
    <property type="protein sequence ID" value="TKA33111.1"/>
    <property type="molecule type" value="Genomic_DNA"/>
</dbReference>
<dbReference type="PANTHER" id="PTHR43712">
    <property type="entry name" value="PUTATIVE (AFU_ORTHOLOGUE AFUA_4G14580)-RELATED"/>
    <property type="match status" value="1"/>
</dbReference>
<organism evidence="6 7">
    <name type="scientific">Salinomyces thailandicus</name>
    <dbReference type="NCBI Taxonomy" id="706561"/>
    <lineage>
        <taxon>Eukaryota</taxon>
        <taxon>Fungi</taxon>
        <taxon>Dikarya</taxon>
        <taxon>Ascomycota</taxon>
        <taxon>Pezizomycotina</taxon>
        <taxon>Dothideomycetes</taxon>
        <taxon>Dothideomycetidae</taxon>
        <taxon>Mycosphaerellales</taxon>
        <taxon>Teratosphaeriaceae</taxon>
        <taxon>Salinomyces</taxon>
    </lineage>
</organism>
<sequence>MTHNIFREPEPGFVAHTAGSSLLVRNGGIRDWVAYTTGETYPASAKLVEATKKWGASEARDETAWSLANDTSQTMFEAIADDPARAQRFANVMTDMTSTEGYNIRHLVHGFAWDQLQAGSLVVDVGGSTGHASKAILQQARDLKFLVQDRPEIVAQGNDLLSQEDDEHMRGAISFEVHDFFTVQAPRHAAVYLMRFILHDHPDPQAIQILRSIVPALESGSRLVVMDGILPEPNTLLKTEERTIRIMDCEMMTTFNSRERELSDWRALFSAADSRLQLHNAVKPPGSVNSVMEVVFEG</sequence>
<dbReference type="Gene3D" id="3.40.50.150">
    <property type="entry name" value="Vaccinia Virus protein VP39"/>
    <property type="match status" value="1"/>
</dbReference>
<dbReference type="PANTHER" id="PTHR43712:SF5">
    <property type="entry name" value="O-METHYLTRANSFERASE ASQN-RELATED"/>
    <property type="match status" value="1"/>
</dbReference>
<dbReference type="PROSITE" id="PS51683">
    <property type="entry name" value="SAM_OMT_II"/>
    <property type="match status" value="1"/>
</dbReference>